<dbReference type="Proteomes" id="UP000288351">
    <property type="component" value="Unassembled WGS sequence"/>
</dbReference>
<keyword evidence="2" id="KW-0804">Transcription</keyword>
<evidence type="ECO:0000313" key="4">
    <source>
        <dbReference type="EMBL" id="GCB95728.1"/>
    </source>
</evidence>
<evidence type="ECO:0000313" key="5">
    <source>
        <dbReference type="Proteomes" id="UP000288351"/>
    </source>
</evidence>
<keyword evidence="3" id="KW-0812">Transmembrane</keyword>
<evidence type="ECO:0000256" key="3">
    <source>
        <dbReference type="SAM" id="Phobius"/>
    </source>
</evidence>
<dbReference type="RefSeq" id="WP_016574449.1">
    <property type="nucleotide sequence ID" value="NZ_BHXC01000007.1"/>
</dbReference>
<dbReference type="EMBL" id="BHXC01000007">
    <property type="protein sequence ID" value="GCB95728.1"/>
    <property type="molecule type" value="Genomic_DNA"/>
</dbReference>
<evidence type="ECO:0000256" key="1">
    <source>
        <dbReference type="ARBA" id="ARBA00023015"/>
    </source>
</evidence>
<keyword evidence="3" id="KW-1133">Transmembrane helix</keyword>
<dbReference type="InterPro" id="IPR041916">
    <property type="entry name" value="Anti_sigma_zinc_sf"/>
</dbReference>
<sequence>MAEDLSCTQLHQAGAELALGVLSGRERAEATAHLDRCADCREYIGQLARVGDGLLGLLPGSEPPAGFETRVVRRLARARAARDGRDAARGFGARYGALRKGVWLRVASALAVLALGFGFAGWALGTAVEDVVAGPAPSAPAAAGMLHAHLTGAGAGHRQQAGDLYVYRGPPGWVFMSVDLADAGLPYSGKVTCLLERSDGSTVRLGTFELRHGYGYWGVPAPGDHATLSGVRLVSAEGHDLATARFTAP</sequence>
<keyword evidence="1" id="KW-0805">Transcription regulation</keyword>
<name>A0A401RDS0_STRNR</name>
<reference evidence="4 5" key="1">
    <citation type="journal article" date="2019" name="Microbiol. Resour. Announc.">
        <title>Draft Genome Sequence of the Most Traditional epsilon-Poly-l-Lysine Producer, Streptomyces albulus NBRC14147.</title>
        <authorList>
            <person name="Yamanaka K."/>
            <person name="Hamano Y."/>
        </authorList>
    </citation>
    <scope>NUCLEOTIDE SEQUENCE [LARGE SCALE GENOMIC DNA]</scope>
    <source>
        <strain evidence="4 5">NBRC 14147</strain>
    </source>
</reference>
<feature type="transmembrane region" description="Helical" evidence="3">
    <location>
        <begin position="102"/>
        <end position="124"/>
    </location>
</feature>
<keyword evidence="3" id="KW-0472">Membrane</keyword>
<gene>
    <name evidence="4" type="ORF">SALB_08535</name>
</gene>
<protein>
    <recommendedName>
        <fullName evidence="6">Zinc-finger domain-containing protein</fullName>
    </recommendedName>
</protein>
<accession>A0A401RDS0</accession>
<proteinExistence type="predicted"/>
<organism evidence="4 5">
    <name type="scientific">Streptomyces noursei</name>
    <name type="common">Streptomyces albulus</name>
    <dbReference type="NCBI Taxonomy" id="1971"/>
    <lineage>
        <taxon>Bacteria</taxon>
        <taxon>Bacillati</taxon>
        <taxon>Actinomycetota</taxon>
        <taxon>Actinomycetes</taxon>
        <taxon>Kitasatosporales</taxon>
        <taxon>Streptomycetaceae</taxon>
        <taxon>Streptomyces</taxon>
    </lineage>
</organism>
<evidence type="ECO:0000256" key="2">
    <source>
        <dbReference type="ARBA" id="ARBA00023163"/>
    </source>
</evidence>
<evidence type="ECO:0008006" key="6">
    <source>
        <dbReference type="Google" id="ProtNLM"/>
    </source>
</evidence>
<comment type="caution">
    <text evidence="4">The sequence shown here is derived from an EMBL/GenBank/DDBJ whole genome shotgun (WGS) entry which is preliminary data.</text>
</comment>
<dbReference type="Gene3D" id="1.10.10.1320">
    <property type="entry name" value="Anti-sigma factor, zinc-finger domain"/>
    <property type="match status" value="1"/>
</dbReference>
<dbReference type="AlphaFoldDB" id="A0A401RDS0"/>